<dbReference type="EMBL" id="CP095046">
    <property type="protein sequence ID" value="UOQ72590.1"/>
    <property type="molecule type" value="Genomic_DNA"/>
</dbReference>
<proteinExistence type="predicted"/>
<gene>
    <name evidence="1" type="ORF">MUN79_00895</name>
</gene>
<keyword evidence="2" id="KW-1185">Reference proteome</keyword>
<dbReference type="KEGG" id="hcu:MUN79_00895"/>
<organism evidence="1 2">
    <name type="scientific">Hymenobacter cellulosilyticus</name>
    <dbReference type="NCBI Taxonomy" id="2932248"/>
    <lineage>
        <taxon>Bacteria</taxon>
        <taxon>Pseudomonadati</taxon>
        <taxon>Bacteroidota</taxon>
        <taxon>Cytophagia</taxon>
        <taxon>Cytophagales</taxon>
        <taxon>Hymenobacteraceae</taxon>
        <taxon>Hymenobacter</taxon>
    </lineage>
</organism>
<dbReference type="RefSeq" id="WP_244675949.1">
    <property type="nucleotide sequence ID" value="NZ_CP095046.1"/>
</dbReference>
<sequence length="286" mass="29448">MIGAAQAQVDTYTFAASQGTFTPISGGTVISGMTADTYLSPAIPLGFSFVFDGATYTQVKASSNGWISFNTAGTSNHSGTLATAPASVRPMVAPLLDDLDGNPTGATATGSYITTGTAPNRVFTFEWINWEWRWSSSAAGLSFQVKLYEGTNKVEFVYRQESGVITATSTTGASIGLAGTGTGAGSYLSLSDATAAPTASSTTENTNIFTKPATGQVYTFTPPVATGCPQPRNLSVSTLTNTTATVAWTATGAAPSAFSTGPKASCPALVPLPRLRPLPRQLLLLV</sequence>
<evidence type="ECO:0008006" key="3">
    <source>
        <dbReference type="Google" id="ProtNLM"/>
    </source>
</evidence>
<evidence type="ECO:0000313" key="1">
    <source>
        <dbReference type="EMBL" id="UOQ72590.1"/>
    </source>
</evidence>
<dbReference type="AlphaFoldDB" id="A0A8T9Q9U9"/>
<dbReference type="Proteomes" id="UP000831796">
    <property type="component" value="Chromosome"/>
</dbReference>
<name>A0A8T9Q9U9_9BACT</name>
<accession>A0A8T9Q9U9</accession>
<protein>
    <recommendedName>
        <fullName evidence="3">Fibronectin type-III domain-containing protein</fullName>
    </recommendedName>
</protein>
<reference evidence="1" key="1">
    <citation type="submission" date="2022-04" db="EMBL/GenBank/DDBJ databases">
        <title>Hymenobacter sp. isolated from the air.</title>
        <authorList>
            <person name="Won M."/>
            <person name="Lee C.-M."/>
            <person name="Woen H.-Y."/>
            <person name="Kwon S.-W."/>
        </authorList>
    </citation>
    <scope>NUCLEOTIDE SEQUENCE</scope>
    <source>
        <strain evidence="1">5116S-3</strain>
    </source>
</reference>
<evidence type="ECO:0000313" key="2">
    <source>
        <dbReference type="Proteomes" id="UP000831796"/>
    </source>
</evidence>